<evidence type="ECO:0000313" key="3">
    <source>
        <dbReference type="Proteomes" id="UP000225108"/>
    </source>
</evidence>
<proteinExistence type="predicted"/>
<dbReference type="EMBL" id="JAWLUM010000004">
    <property type="protein sequence ID" value="MDV7136084.1"/>
    <property type="molecule type" value="Genomic_DNA"/>
</dbReference>
<evidence type="ECO:0000313" key="1">
    <source>
        <dbReference type="EMBL" id="MDV7136084.1"/>
    </source>
</evidence>
<protein>
    <submittedName>
        <fullName evidence="2">Uncharacterized protein</fullName>
    </submittedName>
</protein>
<dbReference type="Proteomes" id="UP001185792">
    <property type="component" value="Unassembled WGS sequence"/>
</dbReference>
<organism evidence="2 3">
    <name type="scientific">Williamsia marianensis</name>
    <dbReference type="NCBI Taxonomy" id="85044"/>
    <lineage>
        <taxon>Bacteria</taxon>
        <taxon>Bacillati</taxon>
        <taxon>Actinomycetota</taxon>
        <taxon>Actinomycetes</taxon>
        <taxon>Mycobacteriales</taxon>
        <taxon>Nocardiaceae</taxon>
        <taxon>Williamsia</taxon>
    </lineage>
</organism>
<dbReference type="EMBL" id="PEBD01000010">
    <property type="protein sequence ID" value="PHV65885.1"/>
    <property type="molecule type" value="Genomic_DNA"/>
</dbReference>
<gene>
    <name evidence="2" type="ORF">CSW57_19565</name>
    <name evidence="1" type="ORF">R4198_20485</name>
</gene>
<reference evidence="2 3" key="1">
    <citation type="submission" date="2017-10" db="EMBL/GenBank/DDBJ databases">
        <title>The draft genome sequence of Williamsia sp. BULT 1.1 isolated from the semi-arid grassland soils from South Africa.</title>
        <authorList>
            <person name="Kabwe M.H."/>
            <person name="Govender N."/>
            <person name="Mutseka Lunga P."/>
            <person name="Vikram S."/>
            <person name="Makhalanyane T.P."/>
        </authorList>
    </citation>
    <scope>NUCLEOTIDE SEQUENCE [LARGE SCALE GENOMIC DNA]</scope>
    <source>
        <strain evidence="2 3">BULT 1.1</strain>
    </source>
</reference>
<sequence length="76" mass="8625">MVHYLRLVSDSGRELNYRLHHDADPDSIQTWLAEGVRAQAFVNVPIVMDGQVEITTLAVQPGRWAAWMVFHVAQPL</sequence>
<comment type="caution">
    <text evidence="2">The sequence shown here is derived from an EMBL/GenBank/DDBJ whole genome shotgun (WGS) entry which is preliminary data.</text>
</comment>
<reference evidence="1 4" key="2">
    <citation type="submission" date="2023-10" db="EMBL/GenBank/DDBJ databases">
        <title>Development of a sustainable strategy for remediation of hydrocarbon-contaminated territories based on the waste exchange concept.</title>
        <authorList>
            <person name="Krivoruchko A."/>
        </authorList>
    </citation>
    <scope>NUCLEOTIDE SEQUENCE [LARGE SCALE GENOMIC DNA]</scope>
    <source>
        <strain evidence="1 4">IEGM 1236</strain>
    </source>
</reference>
<dbReference type="AlphaFoldDB" id="A0A2G3PJA5"/>
<evidence type="ECO:0000313" key="2">
    <source>
        <dbReference type="EMBL" id="PHV65885.1"/>
    </source>
</evidence>
<evidence type="ECO:0000313" key="4">
    <source>
        <dbReference type="Proteomes" id="UP001185792"/>
    </source>
</evidence>
<accession>A0A2G3PJA5</accession>
<dbReference type="Proteomes" id="UP000225108">
    <property type="component" value="Unassembled WGS sequence"/>
</dbReference>
<name>A0A2G3PJA5_WILMA</name>
<keyword evidence="4" id="KW-1185">Reference proteome</keyword>
<dbReference type="RefSeq" id="WP_030172015.1">
    <property type="nucleotide sequence ID" value="NZ_JAHVCV010000005.1"/>
</dbReference>